<dbReference type="EMBL" id="CATOBB020001003">
    <property type="protein sequence ID" value="CAM9214643.1"/>
    <property type="molecule type" value="Genomic_DNA"/>
</dbReference>
<evidence type="ECO:0000313" key="1">
    <source>
        <dbReference type="EMBL" id="CAM9214643.1"/>
    </source>
</evidence>
<reference evidence="1" key="1">
    <citation type="submission" date="2025-03" db="EMBL/GenBank/DDBJ databases">
        <authorList>
            <consortium name="ELIXIR-Norway"/>
            <consortium name="Elixir Norway"/>
        </authorList>
    </citation>
    <scope>NUCLEOTIDE SEQUENCE</scope>
</reference>
<organism evidence="1 2">
    <name type="scientific">Rangifer tarandus platyrhynchus</name>
    <name type="common">Svalbard reindeer</name>
    <dbReference type="NCBI Taxonomy" id="3082113"/>
    <lineage>
        <taxon>Eukaryota</taxon>
        <taxon>Metazoa</taxon>
        <taxon>Chordata</taxon>
        <taxon>Craniata</taxon>
        <taxon>Vertebrata</taxon>
        <taxon>Euteleostomi</taxon>
        <taxon>Mammalia</taxon>
        <taxon>Eutheria</taxon>
        <taxon>Laurasiatheria</taxon>
        <taxon>Artiodactyla</taxon>
        <taxon>Ruminantia</taxon>
        <taxon>Pecora</taxon>
        <taxon>Cervidae</taxon>
        <taxon>Odocoileinae</taxon>
        <taxon>Rangifer</taxon>
    </lineage>
</organism>
<comment type="caution">
    <text evidence="1">The sequence shown here is derived from an EMBL/GenBank/DDBJ whole genome shotgun (WGS) entry which is preliminary data.</text>
</comment>
<dbReference type="Proteomes" id="UP001162501">
    <property type="component" value="Unassembled WGS sequence"/>
</dbReference>
<sequence length="117" mass="12260">MPARGRVPGGKAPTAERCGHFPALHRIRRCPLPRVSSETLGHVLSPEEDGFPSAGCLDGVWAGERMPEGERGEAPGDPFHQVLIAVRALCGPGLTAHPEDISGLATETASCGKEGRT</sequence>
<evidence type="ECO:0000313" key="2">
    <source>
        <dbReference type="Proteomes" id="UP001162501"/>
    </source>
</evidence>
<name>A0ACB1KHB8_RANTA</name>
<gene>
    <name evidence="1" type="ORF">MRATA1EN22A_LOCUS29974</name>
</gene>
<proteinExistence type="predicted"/>
<protein>
    <submittedName>
        <fullName evidence="1">Uncharacterized protein</fullName>
    </submittedName>
</protein>
<accession>A0ACB1KHB8</accession>